<dbReference type="Proteomes" id="UP001189773">
    <property type="component" value="Unassembled WGS sequence"/>
</dbReference>
<proteinExistence type="predicted"/>
<keyword evidence="2" id="KW-1185">Reference proteome</keyword>
<organism evidence="1 2">
    <name type="scientific">Ralstonia thomasii</name>
    <dbReference type="NCBI Taxonomy" id="3058596"/>
    <lineage>
        <taxon>Bacteria</taxon>
        <taxon>Pseudomonadati</taxon>
        <taxon>Pseudomonadota</taxon>
        <taxon>Betaproteobacteria</taxon>
        <taxon>Burkholderiales</taxon>
        <taxon>Burkholderiaceae</taxon>
        <taxon>Ralstonia</taxon>
    </lineage>
</organism>
<evidence type="ECO:0000313" key="1">
    <source>
        <dbReference type="EMBL" id="CAJ0781945.1"/>
    </source>
</evidence>
<dbReference type="RefSeq" id="WP_280818299.1">
    <property type="nucleotide sequence ID" value="NZ_CATZAR010000002.1"/>
</dbReference>
<evidence type="ECO:0000313" key="2">
    <source>
        <dbReference type="Proteomes" id="UP001189773"/>
    </source>
</evidence>
<protein>
    <submittedName>
        <fullName evidence="1">Uncharacterized protein</fullName>
    </submittedName>
</protein>
<accession>A0ABM9J499</accession>
<name>A0ABM9J499_9RALS</name>
<reference evidence="1 2" key="1">
    <citation type="submission" date="2023-07" db="EMBL/GenBank/DDBJ databases">
        <authorList>
            <person name="Peeters C."/>
        </authorList>
    </citation>
    <scope>NUCLEOTIDE SEQUENCE [LARGE SCALE GENOMIC DNA]</scope>
    <source>
        <strain evidence="1 2">LMG 18095</strain>
    </source>
</reference>
<sequence length="285" mass="32696">MLQREIEERLGLPSGSFAKYINENQEDHVLGPTNLPAVVLRAYEEEWLDDWHVFELGLSQCVPSQIEALFKRRHDAYALFEAGMDHMRKGGLPGPKKRGRPRRWDKVREAEARAAYEAWLEDICKLGARVMDVEEWQGWLDVSDPRMTMGQTMEQWGNGLDEVPCPPWLSDRDYWETIYPLNHPLLLDRLILITESDMPYTPHPERLELRPKERSRVSAGASSAVVRTEVIRTECGEEFEMEVVGDDLGEFLAQRAAAWRHAEGIADDLLARLQGRKSGGVDTRD</sequence>
<gene>
    <name evidence="1" type="ORF">LMG18095_00863</name>
</gene>
<comment type="caution">
    <text evidence="1">The sequence shown here is derived from an EMBL/GenBank/DDBJ whole genome shotgun (WGS) entry which is preliminary data.</text>
</comment>
<dbReference type="EMBL" id="CATZAR010000002">
    <property type="protein sequence ID" value="CAJ0781945.1"/>
    <property type="molecule type" value="Genomic_DNA"/>
</dbReference>